<dbReference type="EMBL" id="ML210972">
    <property type="protein sequence ID" value="TFK94147.1"/>
    <property type="molecule type" value="Genomic_DNA"/>
</dbReference>
<evidence type="ECO:0000313" key="1">
    <source>
        <dbReference type="EMBL" id="TFK94147.1"/>
    </source>
</evidence>
<name>A0A5C3PZA9_9APHY</name>
<organism evidence="1 2">
    <name type="scientific">Polyporus arcularius HHB13444</name>
    <dbReference type="NCBI Taxonomy" id="1314778"/>
    <lineage>
        <taxon>Eukaryota</taxon>
        <taxon>Fungi</taxon>
        <taxon>Dikarya</taxon>
        <taxon>Basidiomycota</taxon>
        <taxon>Agaricomycotina</taxon>
        <taxon>Agaricomycetes</taxon>
        <taxon>Polyporales</taxon>
        <taxon>Polyporaceae</taxon>
        <taxon>Polyporus</taxon>
    </lineage>
</organism>
<accession>A0A5C3PZA9</accession>
<proteinExistence type="predicted"/>
<protein>
    <submittedName>
        <fullName evidence="1">Uncharacterized protein</fullName>
    </submittedName>
</protein>
<sequence>MHTEHVHWAPAGFGGGVMPAAAQLKPCTAAFGLSALGSSHTVHLSAWAGLLNMHTEHVHESPAGFEGGFNPAAAQLNEPLVVEGAGALEKSYFGRDDTGADFAASRAFKVLGPARGDESGSWKEYLGSSSSRMAATSAQTSFGFSTVIVAGVNGGRTIVALPDAGMDASAGAAGGAASVSIFSSLSACTLKRSFEGALGAEDLIGNAERWVPLPTLNVGVGEVDRFFSGFSSLGSMISEGRVYDALEPALDDGVDDISTSSTSSTVTG</sequence>
<dbReference type="AlphaFoldDB" id="A0A5C3PZA9"/>
<evidence type="ECO:0000313" key="2">
    <source>
        <dbReference type="Proteomes" id="UP000308197"/>
    </source>
</evidence>
<dbReference type="Proteomes" id="UP000308197">
    <property type="component" value="Unassembled WGS sequence"/>
</dbReference>
<gene>
    <name evidence="1" type="ORF">K466DRAFT_561261</name>
</gene>
<reference evidence="1 2" key="1">
    <citation type="journal article" date="2019" name="Nat. Ecol. Evol.">
        <title>Megaphylogeny resolves global patterns of mushroom evolution.</title>
        <authorList>
            <person name="Varga T."/>
            <person name="Krizsan K."/>
            <person name="Foldi C."/>
            <person name="Dima B."/>
            <person name="Sanchez-Garcia M."/>
            <person name="Sanchez-Ramirez S."/>
            <person name="Szollosi G.J."/>
            <person name="Szarkandi J.G."/>
            <person name="Papp V."/>
            <person name="Albert L."/>
            <person name="Andreopoulos W."/>
            <person name="Angelini C."/>
            <person name="Antonin V."/>
            <person name="Barry K.W."/>
            <person name="Bougher N.L."/>
            <person name="Buchanan P."/>
            <person name="Buyck B."/>
            <person name="Bense V."/>
            <person name="Catcheside P."/>
            <person name="Chovatia M."/>
            <person name="Cooper J."/>
            <person name="Damon W."/>
            <person name="Desjardin D."/>
            <person name="Finy P."/>
            <person name="Geml J."/>
            <person name="Haridas S."/>
            <person name="Hughes K."/>
            <person name="Justo A."/>
            <person name="Karasinski D."/>
            <person name="Kautmanova I."/>
            <person name="Kiss B."/>
            <person name="Kocsube S."/>
            <person name="Kotiranta H."/>
            <person name="LaButti K.M."/>
            <person name="Lechner B.E."/>
            <person name="Liimatainen K."/>
            <person name="Lipzen A."/>
            <person name="Lukacs Z."/>
            <person name="Mihaltcheva S."/>
            <person name="Morgado L.N."/>
            <person name="Niskanen T."/>
            <person name="Noordeloos M.E."/>
            <person name="Ohm R.A."/>
            <person name="Ortiz-Santana B."/>
            <person name="Ovrebo C."/>
            <person name="Racz N."/>
            <person name="Riley R."/>
            <person name="Savchenko A."/>
            <person name="Shiryaev A."/>
            <person name="Soop K."/>
            <person name="Spirin V."/>
            <person name="Szebenyi C."/>
            <person name="Tomsovsky M."/>
            <person name="Tulloss R.E."/>
            <person name="Uehling J."/>
            <person name="Grigoriev I.V."/>
            <person name="Vagvolgyi C."/>
            <person name="Papp T."/>
            <person name="Martin F.M."/>
            <person name="Miettinen O."/>
            <person name="Hibbett D.S."/>
            <person name="Nagy L.G."/>
        </authorList>
    </citation>
    <scope>NUCLEOTIDE SEQUENCE [LARGE SCALE GENOMIC DNA]</scope>
    <source>
        <strain evidence="1 2">HHB13444</strain>
    </source>
</reference>
<keyword evidence="2" id="KW-1185">Reference proteome</keyword>
<dbReference type="InParanoid" id="A0A5C3PZA9"/>